<keyword evidence="3" id="KW-1185">Reference proteome</keyword>
<evidence type="ECO:0000313" key="2">
    <source>
        <dbReference type="EMBL" id="GAA4292925.1"/>
    </source>
</evidence>
<gene>
    <name evidence="2" type="ORF">GCM10023161_40730</name>
</gene>
<organism evidence="2 3">
    <name type="scientific">Mycobacterium paraffinicum</name>
    <dbReference type="NCBI Taxonomy" id="53378"/>
    <lineage>
        <taxon>Bacteria</taxon>
        <taxon>Bacillati</taxon>
        <taxon>Actinomycetota</taxon>
        <taxon>Actinomycetes</taxon>
        <taxon>Mycobacteriales</taxon>
        <taxon>Mycobacteriaceae</taxon>
        <taxon>Mycobacterium</taxon>
    </lineage>
</organism>
<sequence length="78" mass="8717">MLDGRQLPAHLFTALQDRQVLLNIHRLHRQRAGASQGGIKVVEHRVDIRMTTCTHTPKLAMPTDKNAPQIATDAHSCK</sequence>
<feature type="region of interest" description="Disordered" evidence="1">
    <location>
        <begin position="57"/>
        <end position="78"/>
    </location>
</feature>
<protein>
    <submittedName>
        <fullName evidence="2">Uncharacterized protein</fullName>
    </submittedName>
</protein>
<evidence type="ECO:0000256" key="1">
    <source>
        <dbReference type="SAM" id="MobiDB-lite"/>
    </source>
</evidence>
<dbReference type="Proteomes" id="UP001501417">
    <property type="component" value="Unassembled WGS sequence"/>
</dbReference>
<proteinExistence type="predicted"/>
<name>A0ABP8F2K2_9MYCO</name>
<reference evidence="3" key="1">
    <citation type="journal article" date="2019" name="Int. J. Syst. Evol. Microbiol.">
        <title>The Global Catalogue of Microorganisms (GCM) 10K type strain sequencing project: providing services to taxonomists for standard genome sequencing and annotation.</title>
        <authorList>
            <consortium name="The Broad Institute Genomics Platform"/>
            <consortium name="The Broad Institute Genome Sequencing Center for Infectious Disease"/>
            <person name="Wu L."/>
            <person name="Ma J."/>
        </authorList>
    </citation>
    <scope>NUCLEOTIDE SEQUENCE [LARGE SCALE GENOMIC DNA]</scope>
    <source>
        <strain evidence="3">JCM 17782</strain>
    </source>
</reference>
<evidence type="ECO:0000313" key="3">
    <source>
        <dbReference type="Proteomes" id="UP001501417"/>
    </source>
</evidence>
<comment type="caution">
    <text evidence="2">The sequence shown here is derived from an EMBL/GenBank/DDBJ whole genome shotgun (WGS) entry which is preliminary data.</text>
</comment>
<dbReference type="EMBL" id="BAABGF010000043">
    <property type="protein sequence ID" value="GAA4292925.1"/>
    <property type="molecule type" value="Genomic_DNA"/>
</dbReference>
<accession>A0ABP8F2K2</accession>